<keyword evidence="1" id="KW-0378">Hydrolase</keyword>
<proteinExistence type="evidence at transcript level"/>
<evidence type="ECO:0000313" key="1">
    <source>
        <dbReference type="EMBL" id="JAA68067.1"/>
    </source>
</evidence>
<dbReference type="AlphaFoldDB" id="A0A0K8RA78"/>
<dbReference type="GO" id="GO:0006508">
    <property type="term" value="P:proteolysis"/>
    <property type="evidence" value="ECO:0007669"/>
    <property type="project" value="UniProtKB-KW"/>
</dbReference>
<dbReference type="GO" id="GO:0008237">
    <property type="term" value="F:metallopeptidase activity"/>
    <property type="evidence" value="ECO:0007669"/>
    <property type="project" value="UniProtKB-KW"/>
</dbReference>
<name>A0A0K8RA78_IXORI</name>
<sequence>MQLGEAGRFTCPHAPRMLSTKRTGGSQVTSLPGDVVNVLKLCKTMIPKITKIDYCVEEEITGLDRFESVYNCELRCCIGKGTLRQISYISDSIQGLRCGKENKFCINGVCYNRQDWIEEYLPKGSVDIRPDVPPKKWV</sequence>
<keyword evidence="1" id="KW-0482">Metalloprotease</keyword>
<keyword evidence="1" id="KW-0645">Protease</keyword>
<organism evidence="1">
    <name type="scientific">Ixodes ricinus</name>
    <name type="common">Common tick</name>
    <name type="synonym">Acarus ricinus</name>
    <dbReference type="NCBI Taxonomy" id="34613"/>
    <lineage>
        <taxon>Eukaryota</taxon>
        <taxon>Metazoa</taxon>
        <taxon>Ecdysozoa</taxon>
        <taxon>Arthropoda</taxon>
        <taxon>Chelicerata</taxon>
        <taxon>Arachnida</taxon>
        <taxon>Acari</taxon>
        <taxon>Parasitiformes</taxon>
        <taxon>Ixodida</taxon>
        <taxon>Ixodoidea</taxon>
        <taxon>Ixodidae</taxon>
        <taxon>Ixodinae</taxon>
        <taxon>Ixodes</taxon>
    </lineage>
</organism>
<reference evidence="1" key="1">
    <citation type="submission" date="2012-12" db="EMBL/GenBank/DDBJ databases">
        <title>Identification and characterization of a phenylalanine ammonia-lyase gene family in Isatis indigotica Fort.</title>
        <authorList>
            <person name="Liu Q."/>
            <person name="Chen J."/>
            <person name="Zhou X."/>
            <person name="Di P."/>
            <person name="Xiao Y."/>
            <person name="Xuan H."/>
            <person name="Zhang L."/>
            <person name="Chen W."/>
        </authorList>
    </citation>
    <scope>NUCLEOTIDE SEQUENCE</scope>
    <source>
        <tissue evidence="1">Salivary gland</tissue>
    </source>
</reference>
<protein>
    <submittedName>
        <fullName evidence="1">Putative metalloprotease</fullName>
    </submittedName>
</protein>
<dbReference type="EMBL" id="GADI01005741">
    <property type="protein sequence ID" value="JAA68067.1"/>
    <property type="molecule type" value="mRNA"/>
</dbReference>
<accession>A0A0K8RA78</accession>